<comment type="subcellular location">
    <subcellularLocation>
        <location evidence="1">Cell membrane</location>
        <topology evidence="1">Multi-pass membrane protein</topology>
    </subcellularLocation>
</comment>
<evidence type="ECO:0000256" key="6">
    <source>
        <dbReference type="SAM" id="MobiDB-lite"/>
    </source>
</evidence>
<dbReference type="InterPro" id="IPR051791">
    <property type="entry name" value="Pra-immunoreactive"/>
</dbReference>
<gene>
    <name evidence="10" type="ORF">GCM10022399_37380</name>
</gene>
<evidence type="ECO:0000256" key="5">
    <source>
        <dbReference type="ARBA" id="ARBA00023136"/>
    </source>
</evidence>
<dbReference type="Proteomes" id="UP001501468">
    <property type="component" value="Unassembled WGS sequence"/>
</dbReference>
<evidence type="ECO:0000313" key="10">
    <source>
        <dbReference type="EMBL" id="GAA3717228.1"/>
    </source>
</evidence>
<organism evidence="10 11">
    <name type="scientific">Terrabacter ginsenosidimutans</name>
    <dbReference type="NCBI Taxonomy" id="490575"/>
    <lineage>
        <taxon>Bacteria</taxon>
        <taxon>Bacillati</taxon>
        <taxon>Actinomycetota</taxon>
        <taxon>Actinomycetes</taxon>
        <taxon>Micrococcales</taxon>
        <taxon>Intrasporangiaceae</taxon>
        <taxon>Terrabacter</taxon>
    </lineage>
</organism>
<evidence type="ECO:0000259" key="9">
    <source>
        <dbReference type="Pfam" id="PF10708"/>
    </source>
</evidence>
<keyword evidence="11" id="KW-1185">Reference proteome</keyword>
<evidence type="ECO:0000259" key="8">
    <source>
        <dbReference type="Pfam" id="PF06271"/>
    </source>
</evidence>
<keyword evidence="3 7" id="KW-0812">Transmembrane</keyword>
<feature type="transmembrane region" description="Helical" evidence="7">
    <location>
        <begin position="237"/>
        <end position="258"/>
    </location>
</feature>
<reference evidence="11" key="1">
    <citation type="journal article" date="2019" name="Int. J. Syst. Evol. Microbiol.">
        <title>The Global Catalogue of Microorganisms (GCM) 10K type strain sequencing project: providing services to taxonomists for standard genome sequencing and annotation.</title>
        <authorList>
            <consortium name="The Broad Institute Genomics Platform"/>
            <consortium name="The Broad Institute Genome Sequencing Center for Infectious Disease"/>
            <person name="Wu L."/>
            <person name="Ma J."/>
        </authorList>
    </citation>
    <scope>NUCLEOTIDE SEQUENCE [LARGE SCALE GENOMIC DNA]</scope>
    <source>
        <strain evidence="11">JCM 17125</strain>
    </source>
</reference>
<feature type="compositionally biased region" description="Low complexity" evidence="6">
    <location>
        <begin position="78"/>
        <end position="91"/>
    </location>
</feature>
<sequence length="284" mass="30969">MSQQPSGWYDDPSNADMLRYWDGVTWTNHTAPKKSPTVSQSTIGLPQQSQQAQHGQVPPDRTGAPTPTTPMPQGSGWQTPSQAPQQQAPQGYYQQAPANAQWMHNIRTTADGIPLASWGKRFGAWILDGIILGIGSYLLLRAFVPEYFTSIQRVIDAAAAGDQTTASSLINDVAGQAVRAGLVSWVFSAVYCIAFWTTTAQTPGKMALGISVRRADAPGPLDIVTAIRRRLLSALQLVPFVSGVYFLVFLLDGLWPLWDDKRQALHDKVASTQVVEGKQPRKQA</sequence>
<feature type="region of interest" description="Disordered" evidence="6">
    <location>
        <begin position="27"/>
        <end position="91"/>
    </location>
</feature>
<evidence type="ECO:0000256" key="7">
    <source>
        <dbReference type="SAM" id="Phobius"/>
    </source>
</evidence>
<dbReference type="PANTHER" id="PTHR36115:SF4">
    <property type="entry name" value="MEMBRANE PROTEIN"/>
    <property type="match status" value="1"/>
</dbReference>
<dbReference type="RefSeq" id="WP_344950206.1">
    <property type="nucleotide sequence ID" value="NZ_BAABDC010000007.1"/>
</dbReference>
<evidence type="ECO:0000313" key="11">
    <source>
        <dbReference type="Proteomes" id="UP001501468"/>
    </source>
</evidence>
<keyword evidence="5 7" id="KW-0472">Membrane</keyword>
<keyword evidence="4 7" id="KW-1133">Transmembrane helix</keyword>
<evidence type="ECO:0000256" key="1">
    <source>
        <dbReference type="ARBA" id="ARBA00004651"/>
    </source>
</evidence>
<evidence type="ECO:0008006" key="12">
    <source>
        <dbReference type="Google" id="ProtNLM"/>
    </source>
</evidence>
<evidence type="ECO:0000256" key="3">
    <source>
        <dbReference type="ARBA" id="ARBA00022692"/>
    </source>
</evidence>
<keyword evidence="2" id="KW-1003">Cell membrane</keyword>
<dbReference type="EMBL" id="BAABDC010000007">
    <property type="protein sequence ID" value="GAA3717228.1"/>
    <property type="molecule type" value="Genomic_DNA"/>
</dbReference>
<dbReference type="Pfam" id="PF10708">
    <property type="entry name" value="DUF2510"/>
    <property type="match status" value="1"/>
</dbReference>
<dbReference type="PANTHER" id="PTHR36115">
    <property type="entry name" value="PROLINE-RICH ANTIGEN HOMOLOG-RELATED"/>
    <property type="match status" value="1"/>
</dbReference>
<dbReference type="InterPro" id="IPR018929">
    <property type="entry name" value="DUF2510"/>
</dbReference>
<evidence type="ECO:0000256" key="4">
    <source>
        <dbReference type="ARBA" id="ARBA00022989"/>
    </source>
</evidence>
<dbReference type="Pfam" id="PF06271">
    <property type="entry name" value="RDD"/>
    <property type="match status" value="1"/>
</dbReference>
<accession>A0ABP7EHE3</accession>
<proteinExistence type="predicted"/>
<feature type="domain" description="DUF2510" evidence="9">
    <location>
        <begin position="7"/>
        <end position="37"/>
    </location>
</feature>
<name>A0ABP7EHE3_9MICO</name>
<protein>
    <recommendedName>
        <fullName evidence="12">RDD family protein</fullName>
    </recommendedName>
</protein>
<feature type="domain" description="RDD" evidence="8">
    <location>
        <begin position="115"/>
        <end position="270"/>
    </location>
</feature>
<feature type="compositionally biased region" description="Polar residues" evidence="6">
    <location>
        <begin position="27"/>
        <end position="54"/>
    </location>
</feature>
<feature type="transmembrane region" description="Helical" evidence="7">
    <location>
        <begin position="122"/>
        <end position="140"/>
    </location>
</feature>
<comment type="caution">
    <text evidence="10">The sequence shown here is derived from an EMBL/GenBank/DDBJ whole genome shotgun (WGS) entry which is preliminary data.</text>
</comment>
<dbReference type="InterPro" id="IPR010432">
    <property type="entry name" value="RDD"/>
</dbReference>
<evidence type="ECO:0000256" key="2">
    <source>
        <dbReference type="ARBA" id="ARBA00022475"/>
    </source>
</evidence>
<feature type="transmembrane region" description="Helical" evidence="7">
    <location>
        <begin position="177"/>
        <end position="196"/>
    </location>
</feature>